<reference evidence="1" key="1">
    <citation type="journal article" date="2023" name="Mol. Phylogenet. Evol.">
        <title>Genome-scale phylogeny and comparative genomics of the fungal order Sordariales.</title>
        <authorList>
            <person name="Hensen N."/>
            <person name="Bonometti L."/>
            <person name="Westerberg I."/>
            <person name="Brannstrom I.O."/>
            <person name="Guillou S."/>
            <person name="Cros-Aarteil S."/>
            <person name="Calhoun S."/>
            <person name="Haridas S."/>
            <person name="Kuo A."/>
            <person name="Mondo S."/>
            <person name="Pangilinan J."/>
            <person name="Riley R."/>
            <person name="LaButti K."/>
            <person name="Andreopoulos B."/>
            <person name="Lipzen A."/>
            <person name="Chen C."/>
            <person name="Yan M."/>
            <person name="Daum C."/>
            <person name="Ng V."/>
            <person name="Clum A."/>
            <person name="Steindorff A."/>
            <person name="Ohm R.A."/>
            <person name="Martin F."/>
            <person name="Silar P."/>
            <person name="Natvig D.O."/>
            <person name="Lalanne C."/>
            <person name="Gautier V."/>
            <person name="Ament-Velasquez S.L."/>
            <person name="Kruys A."/>
            <person name="Hutchinson M.I."/>
            <person name="Powell A.J."/>
            <person name="Barry K."/>
            <person name="Miller A.N."/>
            <person name="Grigoriev I.V."/>
            <person name="Debuchy R."/>
            <person name="Gladieux P."/>
            <person name="Hiltunen Thoren M."/>
            <person name="Johannesson H."/>
        </authorList>
    </citation>
    <scope>NUCLEOTIDE SEQUENCE</scope>
    <source>
        <strain evidence="1">CBS 118394</strain>
    </source>
</reference>
<comment type="caution">
    <text evidence="1">The sequence shown here is derived from an EMBL/GenBank/DDBJ whole genome shotgun (WGS) entry which is preliminary data.</text>
</comment>
<keyword evidence="2" id="KW-1185">Reference proteome</keyword>
<proteinExistence type="predicted"/>
<sequence length="205" mass="22612">MSETTDVTFASLPLEVHEMIAASLDDSERDTLHSLALVCRVAIHNAAKRSLYRYISINNSTVLSLLFRTLLEDPDLASRISGITISHDVLAYDGCRIHQIFDRVLLSRSAVETTRGSEMTSNSPRSLALGQLFTVILALATDLTLIARSWYRERWAAPPPTIGSFGTNEGYGAGKFSPLNAMLSRAFVHEPALVPTFLKRLATFE</sequence>
<gene>
    <name evidence="1" type="ORF">B0H66DRAFT_642927</name>
</gene>
<protein>
    <submittedName>
        <fullName evidence="1">Uncharacterized protein</fullName>
    </submittedName>
</protein>
<dbReference type="Proteomes" id="UP001283341">
    <property type="component" value="Unassembled WGS sequence"/>
</dbReference>
<name>A0AAE0HVL8_9PEZI</name>
<reference evidence="1" key="2">
    <citation type="submission" date="2023-06" db="EMBL/GenBank/DDBJ databases">
        <authorList>
            <consortium name="Lawrence Berkeley National Laboratory"/>
            <person name="Haridas S."/>
            <person name="Hensen N."/>
            <person name="Bonometti L."/>
            <person name="Westerberg I."/>
            <person name="Brannstrom I.O."/>
            <person name="Guillou S."/>
            <person name="Cros-Aarteil S."/>
            <person name="Calhoun S."/>
            <person name="Kuo A."/>
            <person name="Mondo S."/>
            <person name="Pangilinan J."/>
            <person name="Riley R."/>
            <person name="Labutti K."/>
            <person name="Andreopoulos B."/>
            <person name="Lipzen A."/>
            <person name="Chen C."/>
            <person name="Yanf M."/>
            <person name="Daum C."/>
            <person name="Ng V."/>
            <person name="Clum A."/>
            <person name="Steindorff A."/>
            <person name="Ohm R."/>
            <person name="Martin F."/>
            <person name="Silar P."/>
            <person name="Natvig D."/>
            <person name="Lalanne C."/>
            <person name="Gautier V."/>
            <person name="Ament-Velasquez S.L."/>
            <person name="Kruys A."/>
            <person name="Hutchinson M.I."/>
            <person name="Powell A.J."/>
            <person name="Barry K."/>
            <person name="Miller A.N."/>
            <person name="Grigoriev I.V."/>
            <person name="Debuchy R."/>
            <person name="Gladieux P."/>
            <person name="Thoren M.H."/>
            <person name="Johannesson H."/>
        </authorList>
    </citation>
    <scope>NUCLEOTIDE SEQUENCE</scope>
    <source>
        <strain evidence="1">CBS 118394</strain>
    </source>
</reference>
<dbReference type="EMBL" id="JAUEDM010000007">
    <property type="protein sequence ID" value="KAK3313364.1"/>
    <property type="molecule type" value="Genomic_DNA"/>
</dbReference>
<accession>A0AAE0HVL8</accession>
<organism evidence="1 2">
    <name type="scientific">Apodospora peruviana</name>
    <dbReference type="NCBI Taxonomy" id="516989"/>
    <lineage>
        <taxon>Eukaryota</taxon>
        <taxon>Fungi</taxon>
        <taxon>Dikarya</taxon>
        <taxon>Ascomycota</taxon>
        <taxon>Pezizomycotina</taxon>
        <taxon>Sordariomycetes</taxon>
        <taxon>Sordariomycetidae</taxon>
        <taxon>Sordariales</taxon>
        <taxon>Lasiosphaeriaceae</taxon>
        <taxon>Apodospora</taxon>
    </lineage>
</organism>
<evidence type="ECO:0000313" key="2">
    <source>
        <dbReference type="Proteomes" id="UP001283341"/>
    </source>
</evidence>
<dbReference type="AlphaFoldDB" id="A0AAE0HVL8"/>
<evidence type="ECO:0000313" key="1">
    <source>
        <dbReference type="EMBL" id="KAK3313364.1"/>
    </source>
</evidence>